<proteinExistence type="inferred from homology"/>
<keyword evidence="9" id="KW-1185">Reference proteome</keyword>
<name>A0ABD2ILN5_HETSC</name>
<sequence>MLLDDKFWKESNKFFEKDVEALVPVPVGTPPASFTLLRDRCLEQMENNETRFFEDAEFPVEGIRLHFSRGVVVPVRWLRPHQISRRPQFINQHPMAGDVRQGSLGDCWALAAASVLAQYGALFYRVVPPNQGFGENYAAYLLEKAYAKIYGGYKVLFGGKVREMTNGRIETYSLRATTSTRQKIPFVPLFALASTPIVPFELVNELTNEKLTLKKEDENPWGRMSNGQ</sequence>
<evidence type="ECO:0000256" key="5">
    <source>
        <dbReference type="PIRSR" id="PIRSR622684-1"/>
    </source>
</evidence>
<dbReference type="PRINTS" id="PR00704">
    <property type="entry name" value="CALPAIN"/>
</dbReference>
<comment type="caution">
    <text evidence="8">The sequence shown here is derived from an EMBL/GenBank/DDBJ whole genome shotgun (WGS) entry which is preliminary data.</text>
</comment>
<organism evidence="8 9">
    <name type="scientific">Heterodera schachtii</name>
    <name type="common">Sugarbeet cyst nematode worm</name>
    <name type="synonym">Tylenchus schachtii</name>
    <dbReference type="NCBI Taxonomy" id="97005"/>
    <lineage>
        <taxon>Eukaryota</taxon>
        <taxon>Metazoa</taxon>
        <taxon>Ecdysozoa</taxon>
        <taxon>Nematoda</taxon>
        <taxon>Chromadorea</taxon>
        <taxon>Rhabditida</taxon>
        <taxon>Tylenchina</taxon>
        <taxon>Tylenchomorpha</taxon>
        <taxon>Tylenchoidea</taxon>
        <taxon>Heteroderidae</taxon>
        <taxon>Heteroderinae</taxon>
        <taxon>Heterodera</taxon>
    </lineage>
</organism>
<dbReference type="InterPro" id="IPR001300">
    <property type="entry name" value="Peptidase_C2_calpain_cat"/>
</dbReference>
<feature type="active site" evidence="5">
    <location>
        <position position="107"/>
    </location>
</feature>
<comment type="similarity">
    <text evidence="1">Belongs to the peptidase C2 family.</text>
</comment>
<dbReference type="GO" id="GO:0008234">
    <property type="term" value="F:cysteine-type peptidase activity"/>
    <property type="evidence" value="ECO:0007669"/>
    <property type="project" value="UniProtKB-KW"/>
</dbReference>
<dbReference type="Proteomes" id="UP001620645">
    <property type="component" value="Unassembled WGS sequence"/>
</dbReference>
<evidence type="ECO:0000313" key="9">
    <source>
        <dbReference type="Proteomes" id="UP001620645"/>
    </source>
</evidence>
<feature type="domain" description="Calpain catalytic" evidence="7">
    <location>
        <begin position="52"/>
        <end position="139"/>
    </location>
</feature>
<dbReference type="InterPro" id="IPR022684">
    <property type="entry name" value="Calpain_cysteine_protease"/>
</dbReference>
<dbReference type="PANTHER" id="PTHR10183:SF433">
    <property type="entry name" value="CALPAIN-A-RELATED"/>
    <property type="match status" value="1"/>
</dbReference>
<comment type="caution">
    <text evidence="6">Lacks conserved residue(s) required for the propagation of feature annotation.</text>
</comment>
<keyword evidence="2" id="KW-0645">Protease</keyword>
<dbReference type="Pfam" id="PF00648">
    <property type="entry name" value="Peptidase_C2"/>
    <property type="match status" value="1"/>
</dbReference>
<gene>
    <name evidence="8" type="ORF">niasHS_013853</name>
</gene>
<dbReference type="PROSITE" id="PS00139">
    <property type="entry name" value="THIOL_PROTEASE_CYS"/>
    <property type="match status" value="1"/>
</dbReference>
<dbReference type="AlphaFoldDB" id="A0ABD2ILN5"/>
<protein>
    <recommendedName>
        <fullName evidence="7">Calpain catalytic domain-containing protein</fullName>
    </recommendedName>
</protein>
<reference evidence="8 9" key="1">
    <citation type="submission" date="2024-10" db="EMBL/GenBank/DDBJ databases">
        <authorList>
            <person name="Kim D."/>
        </authorList>
    </citation>
    <scope>NUCLEOTIDE SEQUENCE [LARGE SCALE GENOMIC DNA]</scope>
    <source>
        <strain evidence="8">Taebaek</strain>
    </source>
</reference>
<dbReference type="SMART" id="SM00230">
    <property type="entry name" value="CysPc"/>
    <property type="match status" value="1"/>
</dbReference>
<evidence type="ECO:0000256" key="4">
    <source>
        <dbReference type="ARBA" id="ARBA00022807"/>
    </source>
</evidence>
<evidence type="ECO:0000256" key="1">
    <source>
        <dbReference type="ARBA" id="ARBA00007623"/>
    </source>
</evidence>
<dbReference type="PANTHER" id="PTHR10183">
    <property type="entry name" value="CALPAIN"/>
    <property type="match status" value="1"/>
</dbReference>
<keyword evidence="3" id="KW-0378">Hydrolase</keyword>
<evidence type="ECO:0000256" key="3">
    <source>
        <dbReference type="ARBA" id="ARBA00022801"/>
    </source>
</evidence>
<evidence type="ECO:0000256" key="6">
    <source>
        <dbReference type="PROSITE-ProRule" id="PRU00239"/>
    </source>
</evidence>
<accession>A0ABD2ILN5</accession>
<evidence type="ECO:0000259" key="7">
    <source>
        <dbReference type="PROSITE" id="PS50203"/>
    </source>
</evidence>
<dbReference type="SUPFAM" id="SSF54001">
    <property type="entry name" value="Cysteine proteinases"/>
    <property type="match status" value="1"/>
</dbReference>
<evidence type="ECO:0000256" key="2">
    <source>
        <dbReference type="ARBA" id="ARBA00022670"/>
    </source>
</evidence>
<keyword evidence="4" id="KW-0788">Thiol protease</keyword>
<evidence type="ECO:0000313" key="8">
    <source>
        <dbReference type="EMBL" id="KAL3080181.1"/>
    </source>
</evidence>
<dbReference type="EMBL" id="JBICCN010000297">
    <property type="protein sequence ID" value="KAL3080181.1"/>
    <property type="molecule type" value="Genomic_DNA"/>
</dbReference>
<dbReference type="InterPro" id="IPR038765">
    <property type="entry name" value="Papain-like_cys_pep_sf"/>
</dbReference>
<dbReference type="PROSITE" id="PS50203">
    <property type="entry name" value="CALPAIN_CAT"/>
    <property type="match status" value="1"/>
</dbReference>
<dbReference type="InterPro" id="IPR000169">
    <property type="entry name" value="Pept_cys_AS"/>
</dbReference>
<dbReference type="GO" id="GO:0006508">
    <property type="term" value="P:proteolysis"/>
    <property type="evidence" value="ECO:0007669"/>
    <property type="project" value="UniProtKB-KW"/>
</dbReference>